<dbReference type="GO" id="GO:0031443">
    <property type="term" value="P:fast-twitch skeletal muscle fiber contraction"/>
    <property type="evidence" value="ECO:0007669"/>
    <property type="project" value="TreeGrafter"/>
</dbReference>
<keyword evidence="2 4" id="KW-0175">Coiled coil</keyword>
<proteinExistence type="inferred from homology"/>
<organism evidence="7 8">
    <name type="scientific">Scleropages formosus</name>
    <name type="common">Asian bonytongue</name>
    <name type="synonym">Osteoglossum formosum</name>
    <dbReference type="NCBI Taxonomy" id="113540"/>
    <lineage>
        <taxon>Eukaryota</taxon>
        <taxon>Metazoa</taxon>
        <taxon>Chordata</taxon>
        <taxon>Craniata</taxon>
        <taxon>Vertebrata</taxon>
        <taxon>Euteleostomi</taxon>
        <taxon>Actinopterygii</taxon>
        <taxon>Neopterygii</taxon>
        <taxon>Teleostei</taxon>
        <taxon>Osteoglossocephala</taxon>
        <taxon>Osteoglossomorpha</taxon>
        <taxon>Osteoglossiformes</taxon>
        <taxon>Osteoglossidae</taxon>
        <taxon>Scleropages</taxon>
    </lineage>
</organism>
<name>A0A8C9SC70_SCLFO</name>
<comment type="similarity">
    <text evidence="3">Belongs to the intermediate filament family.</text>
</comment>
<evidence type="ECO:0000256" key="1">
    <source>
        <dbReference type="ARBA" id="ARBA00022754"/>
    </source>
</evidence>
<dbReference type="PANTHER" id="PTHR47136:SF1">
    <property type="entry name" value="SYNEMIN"/>
    <property type="match status" value="1"/>
</dbReference>
<feature type="region of interest" description="Disordered" evidence="5">
    <location>
        <begin position="987"/>
        <end position="1008"/>
    </location>
</feature>
<feature type="region of interest" description="Disordered" evidence="5">
    <location>
        <begin position="726"/>
        <end position="763"/>
    </location>
</feature>
<dbReference type="AlphaFoldDB" id="A0A8C9SC70"/>
<evidence type="ECO:0000313" key="7">
    <source>
        <dbReference type="Ensembl" id="ENSSFOP00015036972.1"/>
    </source>
</evidence>
<dbReference type="GO" id="GO:0045104">
    <property type="term" value="P:intermediate filament cytoskeleton organization"/>
    <property type="evidence" value="ECO:0007669"/>
    <property type="project" value="InterPro"/>
</dbReference>
<dbReference type="GO" id="GO:0008307">
    <property type="term" value="F:structural constituent of muscle"/>
    <property type="evidence" value="ECO:0007669"/>
    <property type="project" value="InterPro"/>
</dbReference>
<reference evidence="7 8" key="1">
    <citation type="submission" date="2019-04" db="EMBL/GenBank/DDBJ databases">
        <authorList>
            <consortium name="Wellcome Sanger Institute Data Sharing"/>
        </authorList>
    </citation>
    <scope>NUCLEOTIDE SEQUENCE [LARGE SCALE GENOMIC DNA]</scope>
</reference>
<dbReference type="RefSeq" id="XP_018595000.1">
    <property type="nucleotide sequence ID" value="XM_018739484.2"/>
</dbReference>
<dbReference type="InterPro" id="IPR018039">
    <property type="entry name" value="IF_conserved"/>
</dbReference>
<dbReference type="GO" id="GO:0019215">
    <property type="term" value="F:intermediate filament binding"/>
    <property type="evidence" value="ECO:0007669"/>
    <property type="project" value="TreeGrafter"/>
</dbReference>
<dbReference type="CTD" id="23336"/>
<keyword evidence="8" id="KW-1185">Reference proteome</keyword>
<evidence type="ECO:0000256" key="2">
    <source>
        <dbReference type="ARBA" id="ARBA00023054"/>
    </source>
</evidence>
<evidence type="ECO:0000256" key="3">
    <source>
        <dbReference type="RuleBase" id="RU000685"/>
    </source>
</evidence>
<dbReference type="GO" id="GO:0017166">
    <property type="term" value="F:vinculin binding"/>
    <property type="evidence" value="ECO:0007669"/>
    <property type="project" value="TreeGrafter"/>
</dbReference>
<dbReference type="PROSITE" id="PS00226">
    <property type="entry name" value="IF_ROD_1"/>
    <property type="match status" value="1"/>
</dbReference>
<dbReference type="Proteomes" id="UP000694397">
    <property type="component" value="Chromosome 7"/>
</dbReference>
<evidence type="ECO:0000259" key="6">
    <source>
        <dbReference type="SMART" id="SM01391"/>
    </source>
</evidence>
<dbReference type="Gene3D" id="1.20.5.1160">
    <property type="entry name" value="Vasodilator-stimulated phosphoprotein"/>
    <property type="match status" value="1"/>
</dbReference>
<dbReference type="OrthoDB" id="9949055at2759"/>
<dbReference type="Pfam" id="PF00038">
    <property type="entry name" value="Filament"/>
    <property type="match status" value="1"/>
</dbReference>
<feature type="region of interest" description="Disordered" evidence="5">
    <location>
        <begin position="1043"/>
        <end position="1071"/>
    </location>
</feature>
<evidence type="ECO:0000256" key="5">
    <source>
        <dbReference type="SAM" id="MobiDB-lite"/>
    </source>
</evidence>
<feature type="coiled-coil region" evidence="4">
    <location>
        <begin position="203"/>
        <end position="290"/>
    </location>
</feature>
<reference evidence="7" key="2">
    <citation type="submission" date="2025-08" db="UniProtKB">
        <authorList>
            <consortium name="Ensembl"/>
        </authorList>
    </citation>
    <scope>IDENTIFICATION</scope>
</reference>
<dbReference type="GeneTree" id="ENSGT00940000159268"/>
<dbReference type="SMART" id="SM01391">
    <property type="entry name" value="Filament"/>
    <property type="match status" value="1"/>
</dbReference>
<sequence>MLQFRGTFEKEKNALHELNQRLREYLSRVKQLEEENSFLMTEIKSVRQERTYEWESEYKAELRELRRMVNQLSFEKSEAEMERRELWRELKMVQALCCEESALCRDVDAELRACEKQLKQAHKTKLDLEDRLLLLENECKCVEDAHSRQAAELRSQARSRARPVFHHESQPASPAIRADEVEKWALSLSDTWRETVDAYRLKIEDVEKCLRSDEAKLEELRKEKLLCASESRQLCSEVEKQKQRQVHLEEQLMSLRESCRAELDRYEVIMDDLEQERSFLSNTIAEKLKDHQELMQVKMGLSLEVAAYRALLEGEKKDRLLLSDLNTRETSRIIDIRLSPHPYTLKGTFKPRKHEGKAFPVNRSFDGRYMAPTSRTTAYSGSIQNRSSGVTRIVPITFCGSDQQSSSRRMDLPLFTSSTQAVNNMPSHNEQNTDVHNNVTESTIPDRSQCSAEDFANPDDSGLMVSSLHGPPTTADNKSVTVMSPLAVNEVVNAQDGKERTIHIKVEKEKNDTSTLGAEIKENMQDFQNVTVVTQDCIAGNHFDGQVSSQSQIQDKDYIKEPCTVAQEFPGEGMVLESVSMEEIIEKVMKPAGLDTKVNSPSDSKFTYRVEKSAEENGTAKTQIILQATMQEDVDIADESILEQLLSKDVKKVALEDIKGTPTGSMIENLLSLGLQGDENIENKSINVEIIEEPLEQKSYEENKVKTSPTFIQPSSVFFQIEEVENEDDGTKCHDDQSETSSTPLIVKGDDGKKDSIQNQGSSRDLDSLVFDQDHETEYFVSTPDDDISEPDEGIFSSIGHYGVVDDLSDERYYQEESPINLRFEEAERYRAIPKMTYVKSEHTFNKERFPECIIEEEVQVSPTVQESMPEFLQEDSIDLKGHVEGALGKLQETVSGSLKEELILLTKNDQEPLNSIAVKSMEQAADNGTVTIVAELSASQTLEESGMLEGQSEYDRLEDRLMDGSQTSSVELQQVISSGVTVSGTDREYLTSRDHDGKVEEHSEQEGFLTQESITKVNKTEKHIKLGPSEKSFTFQMDISSLTPASSSSDPLESQGLHSLAESSQEDSIKEMTENGCGLVEMKTSNEKQDNAFNLDEAQEGMARNHDGCSTEHVGFSHFVQPYLAEPQLQVHQEKRIATVYLENQKDN</sequence>
<evidence type="ECO:0000256" key="4">
    <source>
        <dbReference type="SAM" id="Coils"/>
    </source>
</evidence>
<dbReference type="GO" id="GO:0005882">
    <property type="term" value="C:intermediate filament"/>
    <property type="evidence" value="ECO:0007669"/>
    <property type="project" value="UniProtKB-KW"/>
</dbReference>
<dbReference type="GeneID" id="108926647"/>
<keyword evidence="1 3" id="KW-0403">Intermediate filament</keyword>
<dbReference type="Gene3D" id="1.20.5.170">
    <property type="match status" value="1"/>
</dbReference>
<dbReference type="KEGG" id="sfm:108926647"/>
<dbReference type="GO" id="GO:0060053">
    <property type="term" value="C:neurofilament cytoskeleton"/>
    <property type="evidence" value="ECO:0007669"/>
    <property type="project" value="TreeGrafter"/>
</dbReference>
<feature type="compositionally biased region" description="Basic and acidic residues" evidence="5">
    <location>
        <begin position="987"/>
        <end position="1006"/>
    </location>
</feature>
<dbReference type="GO" id="GO:0005200">
    <property type="term" value="F:structural constituent of cytoskeleton"/>
    <property type="evidence" value="ECO:0007669"/>
    <property type="project" value="InterPro"/>
</dbReference>
<dbReference type="Ensembl" id="ENSSFOT00015037374.2">
    <property type="protein sequence ID" value="ENSSFOP00015036972.1"/>
    <property type="gene ID" value="ENSSFOG00015023524.2"/>
</dbReference>
<dbReference type="InterPro" id="IPR030634">
    <property type="entry name" value="SYNM"/>
</dbReference>
<accession>A0A8C9SC70</accession>
<dbReference type="GO" id="GO:0042383">
    <property type="term" value="C:sarcolemma"/>
    <property type="evidence" value="ECO:0007669"/>
    <property type="project" value="TreeGrafter"/>
</dbReference>
<feature type="coiled-coil region" evidence="4">
    <location>
        <begin position="8"/>
        <end position="145"/>
    </location>
</feature>
<feature type="domain" description="IF rod" evidence="6">
    <location>
        <begin position="10"/>
        <end position="318"/>
    </location>
</feature>
<evidence type="ECO:0000313" key="8">
    <source>
        <dbReference type="Proteomes" id="UP000694397"/>
    </source>
</evidence>
<gene>
    <name evidence="7" type="primary">synm</name>
</gene>
<dbReference type="InterPro" id="IPR039008">
    <property type="entry name" value="IF_rod_dom"/>
</dbReference>
<reference evidence="7" key="3">
    <citation type="submission" date="2025-09" db="UniProtKB">
        <authorList>
            <consortium name="Ensembl"/>
        </authorList>
    </citation>
    <scope>IDENTIFICATION</scope>
</reference>
<dbReference type="SUPFAM" id="SSF64593">
    <property type="entry name" value="Intermediate filament protein, coiled coil region"/>
    <property type="match status" value="2"/>
</dbReference>
<protein>
    <submittedName>
        <fullName evidence="7">Synemin, intermediate filament protein</fullName>
    </submittedName>
</protein>
<dbReference type="PANTHER" id="PTHR47136">
    <property type="entry name" value="SYNEMIN"/>
    <property type="match status" value="1"/>
</dbReference>
<dbReference type="GO" id="GO:0043034">
    <property type="term" value="C:costamere"/>
    <property type="evidence" value="ECO:0007669"/>
    <property type="project" value="TreeGrafter"/>
</dbReference>